<protein>
    <submittedName>
        <fullName evidence="2">Transposase</fullName>
    </submittedName>
</protein>
<dbReference type="PANTHER" id="PTHR33498">
    <property type="entry name" value="TRANSPOSASE FOR INSERTION SEQUENCE ELEMENT IS1557"/>
    <property type="match status" value="1"/>
</dbReference>
<accession>F3ZST7</accession>
<dbReference type="Proteomes" id="UP000018439">
    <property type="component" value="Chromosome"/>
</dbReference>
<proteinExistence type="predicted"/>
<dbReference type="InterPro" id="IPR002560">
    <property type="entry name" value="Transposase_DDE"/>
</dbReference>
<feature type="domain" description="Transposase IS204/IS1001/IS1096/IS1165 DDE" evidence="1">
    <location>
        <begin position="196"/>
        <end position="462"/>
    </location>
</feature>
<dbReference type="HOGENOM" id="CLU_146036_1_0_10"/>
<dbReference type="InterPro" id="IPR047951">
    <property type="entry name" value="Transpos_ISL3"/>
</dbReference>
<evidence type="ECO:0000313" key="3">
    <source>
        <dbReference type="Proteomes" id="UP000018439"/>
    </source>
</evidence>
<organism evidence="2 3">
    <name type="scientific">Bacteroides coprosuis DSM 18011</name>
    <dbReference type="NCBI Taxonomy" id="679937"/>
    <lineage>
        <taxon>Bacteria</taxon>
        <taxon>Pseudomonadati</taxon>
        <taxon>Bacteroidota</taxon>
        <taxon>Bacteroidia</taxon>
        <taxon>Bacteroidales</taxon>
        <taxon>Bacteroidaceae</taxon>
        <taxon>Bacteroides</taxon>
    </lineage>
</organism>
<name>F3ZST7_9BACE</name>
<dbReference type="eggNOG" id="COG3464">
    <property type="taxonomic scope" value="Bacteria"/>
</dbReference>
<gene>
    <name evidence="2" type="ORF">Bcop_2003</name>
</gene>
<dbReference type="AlphaFoldDB" id="F3ZST7"/>
<dbReference type="EMBL" id="CM001167">
    <property type="protein sequence ID" value="EGJ72178.1"/>
    <property type="molecule type" value="Genomic_DNA"/>
</dbReference>
<keyword evidence="3" id="KW-1185">Reference proteome</keyword>
<reference evidence="2 3" key="1">
    <citation type="journal article" date="2011" name="Stand. Genomic Sci.">
        <title>Non-contiguous finished genome sequence of Bacteroides coprosuis type strain (PC139).</title>
        <authorList>
            <person name="Land M."/>
            <person name="Held B."/>
            <person name="Gronow S."/>
            <person name="Abt B."/>
            <person name="Lucas S."/>
            <person name="Del Rio T.G."/>
            <person name="Nolan M."/>
            <person name="Tice H."/>
            <person name="Cheng J.F."/>
            <person name="Pitluck S."/>
            <person name="Liolios K."/>
            <person name="Pagani I."/>
            <person name="Ivanova N."/>
            <person name="Mavromatis K."/>
            <person name="Mikhailova N."/>
            <person name="Pati A."/>
            <person name="Tapia R."/>
            <person name="Han C."/>
            <person name="Goodwin L."/>
            <person name="Chen A."/>
            <person name="Palaniappan K."/>
            <person name="Hauser L."/>
            <person name="Brambilla E.M."/>
            <person name="Rohde M."/>
            <person name="Goker M."/>
            <person name="Detter J.C."/>
            <person name="Woyke T."/>
            <person name="Bristow J."/>
            <person name="Eisen J.A."/>
            <person name="Markowitz V."/>
            <person name="Hugenholtz P."/>
            <person name="Kyrpides N.C."/>
            <person name="Klenk H.P."/>
            <person name="Lapidus A."/>
        </authorList>
    </citation>
    <scope>NUCLEOTIDE SEQUENCE</scope>
    <source>
        <strain evidence="2 3">DSM 18011</strain>
    </source>
</reference>
<dbReference type="PANTHER" id="PTHR33498:SF1">
    <property type="entry name" value="TRANSPOSASE FOR INSERTION SEQUENCE ELEMENT IS1557"/>
    <property type="match status" value="1"/>
</dbReference>
<dbReference type="Pfam" id="PF01610">
    <property type="entry name" value="DDE_Tnp_ISL3"/>
    <property type="match status" value="1"/>
</dbReference>
<sequence>MDHLQKQGGNIKKIIFVEKTKAMQDSQMLLEVVRLILPEEFLTYFKITKVTKVKDVITIFMDEFDSLPADRKGHKVESKGFLDPITIQDFPVRFKKVTLKVRRRKWYDSTTKEYLTNKYDLLAKGTHYSKEFAAFLKKNYLETYPVSARSLEPICHINGDSLERHYKEHLSSYKNWQMKDHAIEWLLFPENISPRLCIDETSMTNGDLYTILSNPNNKGKQGTIVAIIAGVQSEKIIQVLMKMPESLRQQVKEITLDMANSMNKIARVCFPKACRVIDRFHLQKLANEAVQEVRVKHRWEAIEEENQAIKQAKWEGKTYKPLTFSNGDTKKQLLARGRYLLFKSADKWSDKQKERAKILFAQYPSLKEAYSLSQGLRSIFNRKTIKDAARLSLAKWYNRVEQTAFQSFKSIAGTIYSHYDEILNFFNNRSTNAFAESFNAKLKAFRTQLRGVTDISFFLFRVTKLLLNKLSP</sequence>
<evidence type="ECO:0000313" key="2">
    <source>
        <dbReference type="EMBL" id="EGJ72178.1"/>
    </source>
</evidence>
<evidence type="ECO:0000259" key="1">
    <source>
        <dbReference type="Pfam" id="PF01610"/>
    </source>
</evidence>